<organism evidence="2 3">
    <name type="scientific">Araneus ventricosus</name>
    <name type="common">Orbweaver spider</name>
    <name type="synonym">Epeira ventricosa</name>
    <dbReference type="NCBI Taxonomy" id="182803"/>
    <lineage>
        <taxon>Eukaryota</taxon>
        <taxon>Metazoa</taxon>
        <taxon>Ecdysozoa</taxon>
        <taxon>Arthropoda</taxon>
        <taxon>Chelicerata</taxon>
        <taxon>Arachnida</taxon>
        <taxon>Araneae</taxon>
        <taxon>Araneomorphae</taxon>
        <taxon>Entelegynae</taxon>
        <taxon>Araneoidea</taxon>
        <taxon>Araneidae</taxon>
        <taxon>Araneus</taxon>
    </lineage>
</organism>
<comment type="caution">
    <text evidence="2">The sequence shown here is derived from an EMBL/GenBank/DDBJ whole genome shotgun (WGS) entry which is preliminary data.</text>
</comment>
<dbReference type="EMBL" id="BGPR01005614">
    <property type="protein sequence ID" value="GBN11835.1"/>
    <property type="molecule type" value="Genomic_DNA"/>
</dbReference>
<dbReference type="Proteomes" id="UP000499080">
    <property type="component" value="Unassembled WGS sequence"/>
</dbReference>
<evidence type="ECO:0000313" key="3">
    <source>
        <dbReference type="Proteomes" id="UP000499080"/>
    </source>
</evidence>
<protein>
    <submittedName>
        <fullName evidence="2">Uncharacterized protein</fullName>
    </submittedName>
</protein>
<evidence type="ECO:0000256" key="1">
    <source>
        <dbReference type="SAM" id="MobiDB-lite"/>
    </source>
</evidence>
<feature type="compositionally biased region" description="Basic residues" evidence="1">
    <location>
        <begin position="44"/>
        <end position="61"/>
    </location>
</feature>
<accession>A0A4Y2LB07</accession>
<gene>
    <name evidence="2" type="ORF">AVEN_205501_1</name>
</gene>
<feature type="compositionally biased region" description="Low complexity" evidence="1">
    <location>
        <begin position="63"/>
        <end position="76"/>
    </location>
</feature>
<keyword evidence="3" id="KW-1185">Reference proteome</keyword>
<proteinExistence type="predicted"/>
<dbReference type="AlphaFoldDB" id="A0A4Y2LB07"/>
<feature type="region of interest" description="Disordered" evidence="1">
    <location>
        <begin position="41"/>
        <end position="80"/>
    </location>
</feature>
<evidence type="ECO:0000313" key="2">
    <source>
        <dbReference type="EMBL" id="GBN11835.1"/>
    </source>
</evidence>
<sequence>MWNLCFRDNTPQFSLSRRVDEKQIWTREQLMLLRVLASMAAGKGVRRRRDQALHSHPRLRTHQPASSGPSQGSAQSEMRTTVALGRHSTLHALKRTDFGKQKLGVFFPLQMRLFKSKSLES</sequence>
<reference evidence="2 3" key="1">
    <citation type="journal article" date="2019" name="Sci. Rep.">
        <title>Orb-weaving spider Araneus ventricosus genome elucidates the spidroin gene catalogue.</title>
        <authorList>
            <person name="Kono N."/>
            <person name="Nakamura H."/>
            <person name="Ohtoshi R."/>
            <person name="Moran D.A.P."/>
            <person name="Shinohara A."/>
            <person name="Yoshida Y."/>
            <person name="Fujiwara M."/>
            <person name="Mori M."/>
            <person name="Tomita M."/>
            <person name="Arakawa K."/>
        </authorList>
    </citation>
    <scope>NUCLEOTIDE SEQUENCE [LARGE SCALE GENOMIC DNA]</scope>
</reference>
<name>A0A4Y2LB07_ARAVE</name>